<reference evidence="2 3" key="1">
    <citation type="submission" date="2020-01" db="EMBL/GenBank/DDBJ databases">
        <title>Insect and environment-associated Actinomycetes.</title>
        <authorList>
            <person name="Currrie C."/>
            <person name="Chevrette M."/>
            <person name="Carlson C."/>
            <person name="Stubbendieck R."/>
            <person name="Wendt-Pienkowski E."/>
        </authorList>
    </citation>
    <scope>NUCLEOTIDE SEQUENCE [LARGE SCALE GENOMIC DNA]</scope>
    <source>
        <strain evidence="2 3">SID11342</strain>
    </source>
</reference>
<sequence length="71" mass="7856">MGAMGDSFRSRWVFVARALVKRPWLFASWVLLAVLAAAALKVVPQPWSAGVHPVVLLVALLLFSRTPTQKR</sequence>
<keyword evidence="1" id="KW-0812">Transmembrane</keyword>
<gene>
    <name evidence="2" type="ORF">G3I29_10470</name>
</gene>
<feature type="transmembrane region" description="Helical" evidence="1">
    <location>
        <begin position="49"/>
        <end position="66"/>
    </location>
</feature>
<keyword evidence="1" id="KW-1133">Transmembrane helix</keyword>
<dbReference type="Proteomes" id="UP000471293">
    <property type="component" value="Unassembled WGS sequence"/>
</dbReference>
<name>A0A6N9U526_STRHA</name>
<organism evidence="2 3">
    <name type="scientific">Streptomyces halstedii</name>
    <dbReference type="NCBI Taxonomy" id="1944"/>
    <lineage>
        <taxon>Bacteria</taxon>
        <taxon>Bacillati</taxon>
        <taxon>Actinomycetota</taxon>
        <taxon>Actinomycetes</taxon>
        <taxon>Kitasatosporales</taxon>
        <taxon>Streptomycetaceae</taxon>
        <taxon>Streptomyces</taxon>
    </lineage>
</organism>
<evidence type="ECO:0000313" key="3">
    <source>
        <dbReference type="Proteomes" id="UP000471293"/>
    </source>
</evidence>
<keyword evidence="1" id="KW-0472">Membrane</keyword>
<evidence type="ECO:0000256" key="1">
    <source>
        <dbReference type="SAM" id="Phobius"/>
    </source>
</evidence>
<dbReference type="AlphaFoldDB" id="A0A6N9U526"/>
<comment type="caution">
    <text evidence="2">The sequence shown here is derived from an EMBL/GenBank/DDBJ whole genome shotgun (WGS) entry which is preliminary data.</text>
</comment>
<evidence type="ECO:0000313" key="2">
    <source>
        <dbReference type="EMBL" id="NEA15945.1"/>
    </source>
</evidence>
<dbReference type="RefSeq" id="WP_164344100.1">
    <property type="nucleotide sequence ID" value="NZ_JAAGLQ010000210.1"/>
</dbReference>
<proteinExistence type="predicted"/>
<protein>
    <submittedName>
        <fullName evidence="2">Uncharacterized protein</fullName>
    </submittedName>
</protein>
<dbReference type="EMBL" id="JAAGLQ010000210">
    <property type="protein sequence ID" value="NEA15945.1"/>
    <property type="molecule type" value="Genomic_DNA"/>
</dbReference>
<accession>A0A6N9U526</accession>